<dbReference type="SUPFAM" id="SSF55961">
    <property type="entry name" value="Bet v1-like"/>
    <property type="match status" value="1"/>
</dbReference>
<reference evidence="1 2" key="1">
    <citation type="submission" date="2020-10" db="EMBL/GenBank/DDBJ databases">
        <title>Ca. Dormibacterota MAGs.</title>
        <authorList>
            <person name="Montgomery K."/>
        </authorList>
    </citation>
    <scope>NUCLEOTIDE SEQUENCE [LARGE SCALE GENOMIC DNA]</scope>
    <source>
        <strain evidence="1">SC8811_S16_3</strain>
    </source>
</reference>
<organism evidence="1 2">
    <name type="scientific">Candidatus Dormiibacter inghamiae</name>
    <dbReference type="NCBI Taxonomy" id="3127013"/>
    <lineage>
        <taxon>Bacteria</taxon>
        <taxon>Bacillati</taxon>
        <taxon>Candidatus Dormiibacterota</taxon>
        <taxon>Candidatus Dormibacteria</taxon>
        <taxon>Candidatus Dormibacterales</taxon>
        <taxon>Candidatus Dormibacteraceae</taxon>
        <taxon>Candidatus Dormiibacter</taxon>
    </lineage>
</organism>
<comment type="caution">
    <text evidence="1">The sequence shown here is derived from an EMBL/GenBank/DDBJ whole genome shotgun (WGS) entry which is preliminary data.</text>
</comment>
<dbReference type="Pfam" id="PF10604">
    <property type="entry name" value="Polyketide_cyc2"/>
    <property type="match status" value="1"/>
</dbReference>
<dbReference type="InterPro" id="IPR019587">
    <property type="entry name" value="Polyketide_cyclase/dehydratase"/>
</dbReference>
<dbReference type="EMBL" id="JAEKNQ010000018">
    <property type="protein sequence ID" value="MBJ7602231.1"/>
    <property type="molecule type" value="Genomic_DNA"/>
</dbReference>
<proteinExistence type="predicted"/>
<evidence type="ECO:0000313" key="2">
    <source>
        <dbReference type="Proteomes" id="UP000620075"/>
    </source>
</evidence>
<name>A0A934K5T9_9BACT</name>
<accession>A0A934K5T9</accession>
<dbReference type="Gene3D" id="3.30.530.20">
    <property type="match status" value="1"/>
</dbReference>
<gene>
    <name evidence="1" type="ORF">JF888_03410</name>
</gene>
<dbReference type="Proteomes" id="UP000620075">
    <property type="component" value="Unassembled WGS sequence"/>
</dbReference>
<protein>
    <submittedName>
        <fullName evidence="1">SRPBCC family protein</fullName>
    </submittedName>
</protein>
<evidence type="ECO:0000313" key="1">
    <source>
        <dbReference type="EMBL" id="MBJ7602231.1"/>
    </source>
</evidence>
<dbReference type="RefSeq" id="WP_338176631.1">
    <property type="nucleotide sequence ID" value="NZ_JAEKNQ010000018.1"/>
</dbReference>
<sequence length="140" mass="15073">MAFREASLETSAGPTEVWRIWSDVNSWPEWNPDMKESRLNGALAVGTTGMIDTRSGGKHDVVVTHFEAAKSFELESTAMPGTKMAIRATVTPIGSGTRISQGFEARGLLSPVVGRLMGGTILKTFDSVLEGLKKKAEVGY</sequence>
<dbReference type="AlphaFoldDB" id="A0A934K5T9"/>
<dbReference type="InterPro" id="IPR023393">
    <property type="entry name" value="START-like_dom_sf"/>
</dbReference>